<gene>
    <name evidence="1" type="ORF">E1301_Tti022053</name>
</gene>
<keyword evidence="2" id="KW-1185">Reference proteome</keyword>
<name>A0A5A9N1N0_9TELE</name>
<protein>
    <submittedName>
        <fullName evidence="1">Uncharacterized protein</fullName>
    </submittedName>
</protein>
<dbReference type="EMBL" id="SOYY01000023">
    <property type="protein sequence ID" value="KAA0703600.1"/>
    <property type="molecule type" value="Genomic_DNA"/>
</dbReference>
<sequence>MDIFNILGSAVVGVTECALGVTRAVVDVPLGIVKGAVYSTVEAGGKMMSVGSPTEALGATFVLLASPVTGAVVGGTNEVFKAPEKVVQVFVYLKYTMSHVISFLQKTNMGCAFVKT</sequence>
<comment type="caution">
    <text evidence="1">The sequence shown here is derived from an EMBL/GenBank/DDBJ whole genome shotgun (WGS) entry which is preliminary data.</text>
</comment>
<dbReference type="AlphaFoldDB" id="A0A5A9N1N0"/>
<accession>A0A5A9N1N0</accession>
<dbReference type="Proteomes" id="UP000324632">
    <property type="component" value="Chromosome 23"/>
</dbReference>
<evidence type="ECO:0000313" key="1">
    <source>
        <dbReference type="EMBL" id="KAA0703600.1"/>
    </source>
</evidence>
<organism evidence="1 2">
    <name type="scientific">Triplophysa tibetana</name>
    <dbReference type="NCBI Taxonomy" id="1572043"/>
    <lineage>
        <taxon>Eukaryota</taxon>
        <taxon>Metazoa</taxon>
        <taxon>Chordata</taxon>
        <taxon>Craniata</taxon>
        <taxon>Vertebrata</taxon>
        <taxon>Euteleostomi</taxon>
        <taxon>Actinopterygii</taxon>
        <taxon>Neopterygii</taxon>
        <taxon>Teleostei</taxon>
        <taxon>Ostariophysi</taxon>
        <taxon>Cypriniformes</taxon>
        <taxon>Nemacheilidae</taxon>
        <taxon>Triplophysa</taxon>
    </lineage>
</organism>
<evidence type="ECO:0000313" key="2">
    <source>
        <dbReference type="Proteomes" id="UP000324632"/>
    </source>
</evidence>
<proteinExistence type="predicted"/>
<reference evidence="1 2" key="1">
    <citation type="journal article" date="2019" name="Mol. Ecol. Resour.">
        <title>Chromosome-level genome assembly of Triplophysa tibetana, a fish adapted to the harsh high-altitude environment of the Tibetan Plateau.</title>
        <authorList>
            <person name="Yang X."/>
            <person name="Liu H."/>
            <person name="Ma Z."/>
            <person name="Zou Y."/>
            <person name="Zou M."/>
            <person name="Mao Y."/>
            <person name="Li X."/>
            <person name="Wang H."/>
            <person name="Chen T."/>
            <person name="Wang W."/>
            <person name="Yang R."/>
        </authorList>
    </citation>
    <scope>NUCLEOTIDE SEQUENCE [LARGE SCALE GENOMIC DNA]</scope>
    <source>
        <strain evidence="1">TTIB1903HZAU</strain>
        <tissue evidence="1">Muscle</tissue>
    </source>
</reference>